<protein>
    <submittedName>
        <fullName evidence="1">Uncharacterized protein</fullName>
    </submittedName>
</protein>
<sequence>MLRKEIQAPLRDPVRFVKTAAIGKSEALMPYHEELLEQLQNQQAAVRLSFQVPRRMLGRDQSK</sequence>
<organism evidence="1 2">
    <name type="scientific">Leisingera caerulea</name>
    <name type="common">Phaeobacter caeruleus</name>
    <dbReference type="NCBI Taxonomy" id="506591"/>
    <lineage>
        <taxon>Bacteria</taxon>
        <taxon>Pseudomonadati</taxon>
        <taxon>Pseudomonadota</taxon>
        <taxon>Alphaproteobacteria</taxon>
        <taxon>Rhodobacterales</taxon>
        <taxon>Roseobacteraceae</taxon>
        <taxon>Leisingera</taxon>
    </lineage>
</organism>
<keyword evidence="2" id="KW-1185">Reference proteome</keyword>
<evidence type="ECO:0000313" key="2">
    <source>
        <dbReference type="Proteomes" id="UP001058184"/>
    </source>
</evidence>
<gene>
    <name evidence="1" type="ORF">K3722_07595</name>
</gene>
<accession>A0ABY5X0B6</accession>
<dbReference type="RefSeq" id="WP_260003826.1">
    <property type="nucleotide sequence ID" value="NZ_CP081078.1"/>
</dbReference>
<proteinExistence type="predicted"/>
<evidence type="ECO:0000313" key="1">
    <source>
        <dbReference type="EMBL" id="UWQ59985.1"/>
    </source>
</evidence>
<dbReference type="EMBL" id="CP081078">
    <property type="protein sequence ID" value="UWQ59985.1"/>
    <property type="molecule type" value="Genomic_DNA"/>
</dbReference>
<reference evidence="1" key="1">
    <citation type="submission" date="2021-08" db="EMBL/GenBank/DDBJ databases">
        <authorList>
            <person name="Nwanade C."/>
            <person name="Wang M."/>
            <person name="Masoudi A."/>
            <person name="Yu Z."/>
            <person name="Liu J."/>
        </authorList>
    </citation>
    <scope>NUCLEOTIDE SEQUENCE</scope>
    <source>
        <strain evidence="1">S141</strain>
    </source>
</reference>
<name>A0ABY5X0B6_LEICA</name>
<dbReference type="Proteomes" id="UP001058184">
    <property type="component" value="Chromosome"/>
</dbReference>